<dbReference type="EMBL" id="LR134117">
    <property type="protein sequence ID" value="VDZ65353.1"/>
    <property type="molecule type" value="Genomic_DNA"/>
</dbReference>
<dbReference type="GO" id="GO:0016853">
    <property type="term" value="F:isomerase activity"/>
    <property type="evidence" value="ECO:0007669"/>
    <property type="project" value="UniProtKB-KW"/>
</dbReference>
<gene>
    <name evidence="1" type="primary">ygbM_1</name>
    <name evidence="1" type="ORF">NCTC11214_05430</name>
</gene>
<dbReference type="Proteomes" id="UP000281391">
    <property type="component" value="Chromosome"/>
</dbReference>
<organism evidence="1 2">
    <name type="scientific">Serratia odorifera</name>
    <dbReference type="NCBI Taxonomy" id="618"/>
    <lineage>
        <taxon>Bacteria</taxon>
        <taxon>Pseudomonadati</taxon>
        <taxon>Pseudomonadota</taxon>
        <taxon>Gammaproteobacteria</taxon>
        <taxon>Enterobacterales</taxon>
        <taxon>Yersiniaceae</taxon>
        <taxon>Serratia</taxon>
    </lineage>
</organism>
<evidence type="ECO:0000313" key="2">
    <source>
        <dbReference type="Proteomes" id="UP000281391"/>
    </source>
</evidence>
<evidence type="ECO:0000313" key="1">
    <source>
        <dbReference type="EMBL" id="VDZ65353.1"/>
    </source>
</evidence>
<protein>
    <submittedName>
        <fullName evidence="1">Hydroxypyruvate isomerase</fullName>
    </submittedName>
</protein>
<sequence>MPKFAANLSMMFNELPFLDRFAAAADAGFNAVEFLFPYDYPADLLAENCASMVCNRYCSTPRRAMSVPASGGWRRCRAASRTRGPTSIVR</sequence>
<reference evidence="1 2" key="1">
    <citation type="submission" date="2018-12" db="EMBL/GenBank/DDBJ databases">
        <authorList>
            <consortium name="Pathogen Informatics"/>
        </authorList>
    </citation>
    <scope>NUCLEOTIDE SEQUENCE [LARGE SCALE GENOMIC DNA]</scope>
    <source>
        <strain evidence="1 2">NCTC11214</strain>
    </source>
</reference>
<keyword evidence="1" id="KW-0413">Isomerase</keyword>
<dbReference type="InterPro" id="IPR036237">
    <property type="entry name" value="Xyl_isomerase-like_sf"/>
</dbReference>
<keyword evidence="1" id="KW-0670">Pyruvate</keyword>
<dbReference type="Gene3D" id="3.20.20.150">
    <property type="entry name" value="Divalent-metal-dependent TIM barrel enzymes"/>
    <property type="match status" value="1"/>
</dbReference>
<name>A0A447L264_SEROD</name>
<dbReference type="AlphaFoldDB" id="A0A447L264"/>
<dbReference type="KEGG" id="sof:NCTC11214_05430"/>
<dbReference type="SUPFAM" id="SSF51658">
    <property type="entry name" value="Xylose isomerase-like"/>
    <property type="match status" value="1"/>
</dbReference>
<proteinExistence type="predicted"/>
<accession>A0A447L264</accession>